<dbReference type="InterPro" id="IPR033752">
    <property type="entry name" value="MetA_family"/>
</dbReference>
<dbReference type="EC" id="2.3.1.46" evidence="4"/>
<keyword evidence="4" id="KW-0486">Methionine biosynthesis</keyword>
<dbReference type="InterPro" id="IPR029062">
    <property type="entry name" value="Class_I_gatase-like"/>
</dbReference>
<dbReference type="RefSeq" id="WP_115218652.1">
    <property type="nucleotide sequence ID" value="NZ_UHIA01000004.1"/>
</dbReference>
<evidence type="ECO:0000313" key="6">
    <source>
        <dbReference type="EMBL" id="SUO97478.1"/>
    </source>
</evidence>
<dbReference type="PANTHER" id="PTHR20919:SF0">
    <property type="entry name" value="HOMOSERINE O-SUCCINYLTRANSFERASE"/>
    <property type="match status" value="1"/>
</dbReference>
<feature type="active site" description="Proton acceptor" evidence="4">
    <location>
        <position position="239"/>
    </location>
</feature>
<dbReference type="UniPathway" id="UPA00051">
    <property type="reaction ID" value="UER00075"/>
</dbReference>
<comment type="catalytic activity">
    <reaction evidence="4">
        <text>L-homoserine + succinyl-CoA = O-succinyl-L-homoserine + CoA</text>
        <dbReference type="Rhea" id="RHEA:22008"/>
        <dbReference type="ChEBI" id="CHEBI:57287"/>
        <dbReference type="ChEBI" id="CHEBI:57292"/>
        <dbReference type="ChEBI" id="CHEBI:57476"/>
        <dbReference type="ChEBI" id="CHEBI:57661"/>
        <dbReference type="EC" id="2.3.1.46"/>
    </reaction>
</comment>
<name>A0A380MYW0_9GAMM</name>
<dbReference type="SUPFAM" id="SSF52317">
    <property type="entry name" value="Class I glutamine amidotransferase-like"/>
    <property type="match status" value="1"/>
</dbReference>
<organism evidence="6 7">
    <name type="scientific">Suttonella indologenes</name>
    <dbReference type="NCBI Taxonomy" id="13276"/>
    <lineage>
        <taxon>Bacteria</taxon>
        <taxon>Pseudomonadati</taxon>
        <taxon>Pseudomonadota</taxon>
        <taxon>Gammaproteobacteria</taxon>
        <taxon>Cardiobacteriales</taxon>
        <taxon>Cardiobacteriaceae</taxon>
        <taxon>Suttonella</taxon>
    </lineage>
</organism>
<proteinExistence type="inferred from homology"/>
<dbReference type="EMBL" id="UHIA01000004">
    <property type="protein sequence ID" value="SUO97478.1"/>
    <property type="molecule type" value="Genomic_DNA"/>
</dbReference>
<comment type="subcellular location">
    <subcellularLocation>
        <location evidence="4">Cytoplasm</location>
    </subcellularLocation>
</comment>
<keyword evidence="2 4" id="KW-0808">Transferase</keyword>
<comment type="similarity">
    <text evidence="4">Belongs to the MetA family.</text>
</comment>
<dbReference type="Gene3D" id="3.40.50.880">
    <property type="match status" value="1"/>
</dbReference>
<feature type="site" description="Important for substrate specificity" evidence="4">
    <location>
        <position position="196"/>
    </location>
</feature>
<feature type="site" description="Important for acyl-CoA specificity" evidence="4">
    <location>
        <position position="113"/>
    </location>
</feature>
<dbReference type="PANTHER" id="PTHR20919">
    <property type="entry name" value="HOMOSERINE O-SUCCINYLTRANSFERASE"/>
    <property type="match status" value="1"/>
</dbReference>
<feature type="binding site" evidence="4">
    <location>
        <position position="196"/>
    </location>
    <ligand>
        <name>substrate</name>
    </ligand>
</feature>
<keyword evidence="1 4" id="KW-0028">Amino-acid biosynthesis</keyword>
<dbReference type="Proteomes" id="UP000254575">
    <property type="component" value="Unassembled WGS sequence"/>
</dbReference>
<dbReference type="OrthoDB" id="9772423at2"/>
<dbReference type="GO" id="GO:0008899">
    <property type="term" value="F:homoserine O-succinyltransferase activity"/>
    <property type="evidence" value="ECO:0007669"/>
    <property type="project" value="UniProtKB-EC"/>
</dbReference>
<feature type="active site" description="Acyl-thioester intermediate" evidence="4 5">
    <location>
        <position position="146"/>
    </location>
</feature>
<feature type="binding site" evidence="4">
    <location>
        <position position="167"/>
    </location>
    <ligand>
        <name>substrate</name>
    </ligand>
</feature>
<gene>
    <name evidence="6" type="primary">metA</name>
    <name evidence="4" type="synonym">metAS</name>
    <name evidence="6" type="ORF">NCTC10717_01474</name>
</gene>
<keyword evidence="7" id="KW-1185">Reference proteome</keyword>
<evidence type="ECO:0000256" key="5">
    <source>
        <dbReference type="PIRSR" id="PIRSR000450-1"/>
    </source>
</evidence>
<reference evidence="6 7" key="1">
    <citation type="submission" date="2018-06" db="EMBL/GenBank/DDBJ databases">
        <authorList>
            <consortium name="Pathogen Informatics"/>
            <person name="Doyle S."/>
        </authorList>
    </citation>
    <scope>NUCLEOTIDE SEQUENCE [LARGE SCALE GENOMIC DNA]</scope>
    <source>
        <strain evidence="6 7">NCTC10717</strain>
    </source>
</reference>
<dbReference type="NCBIfam" id="NF003776">
    <property type="entry name" value="PRK05368.1-3"/>
    <property type="match status" value="1"/>
</dbReference>
<keyword evidence="4" id="KW-0963">Cytoplasm</keyword>
<sequence>MPLVAHRPLESLQRIQKEGQEVLDIRRAHSQDIRELHIGLLNMMPDGALQATERQFLRLIGNSNRIAQFYVHIFTIEGVPRSPEMQAYIEENYEKFSDLAEQGLDALIVTGTNPVHQHLSDEPYVDEIRKIFRWADDNVTSVVCSCLASHAAFEIFYGIKRQPLAQKLFGVFEHRVLDKKHPLLSNINTRFDMPHSRRNDVSAAQMQAHGLKVLVAGKESGVALATSPDGFRQIYLQGHPEYDVQSLLKEYQRDAVLYQAGKLSYQPALPAHYFNEHAQALIDAYLRGDSDFPVEALTEEIDITWRDTAKGIFANWLGLIYELTHYDRRLQFMDGIDPNDPLAGKRHD</sequence>
<feature type="site" description="Important for acyl-CoA specificity" evidence="4">
    <location>
        <position position="147"/>
    </location>
</feature>
<accession>A0A380MYW0</accession>
<comment type="function">
    <text evidence="4">Transfers a succinyl group from succinyl-CoA to L-homoserine, forming succinyl-L-homoserine.</text>
</comment>
<dbReference type="GO" id="GO:0004414">
    <property type="term" value="F:homoserine O-acetyltransferase activity"/>
    <property type="evidence" value="ECO:0007669"/>
    <property type="project" value="UniProtKB-UniRule"/>
</dbReference>
<evidence type="ECO:0000256" key="1">
    <source>
        <dbReference type="ARBA" id="ARBA00022605"/>
    </source>
</evidence>
<feature type="active site" evidence="4">
    <location>
        <position position="241"/>
    </location>
</feature>
<feature type="binding site" evidence="4">
    <location>
        <position position="253"/>
    </location>
    <ligand>
        <name>substrate</name>
    </ligand>
</feature>
<comment type="caution">
    <text evidence="4">Lacks conserved residue(s) required for the propagation of feature annotation.</text>
</comment>
<dbReference type="HAMAP" id="MF_00295">
    <property type="entry name" value="MetA_acyltransf"/>
    <property type="match status" value="1"/>
</dbReference>
<keyword evidence="3 4" id="KW-0012">Acyltransferase</keyword>
<comment type="pathway">
    <text evidence="4">Amino-acid biosynthesis; L-methionine biosynthesis via de novo pathway; O-succinyl-L-homoserine from L-homoserine: step 1/1.</text>
</comment>
<evidence type="ECO:0000256" key="2">
    <source>
        <dbReference type="ARBA" id="ARBA00022679"/>
    </source>
</evidence>
<evidence type="ECO:0000256" key="4">
    <source>
        <dbReference type="HAMAP-Rule" id="MF_00295"/>
    </source>
</evidence>
<dbReference type="GO" id="GO:0005737">
    <property type="term" value="C:cytoplasm"/>
    <property type="evidence" value="ECO:0007669"/>
    <property type="project" value="UniProtKB-SubCell"/>
</dbReference>
<evidence type="ECO:0000313" key="7">
    <source>
        <dbReference type="Proteomes" id="UP000254575"/>
    </source>
</evidence>
<dbReference type="CDD" id="cd03131">
    <property type="entry name" value="GATase1_HTS"/>
    <property type="match status" value="1"/>
</dbReference>
<dbReference type="PIRSF" id="PIRSF000450">
    <property type="entry name" value="H_ser_succinyltr"/>
    <property type="match status" value="1"/>
</dbReference>
<dbReference type="GO" id="GO:0009086">
    <property type="term" value="P:methionine biosynthetic process"/>
    <property type="evidence" value="ECO:0007669"/>
    <property type="project" value="UniProtKB-UniRule"/>
</dbReference>
<protein>
    <recommendedName>
        <fullName evidence="4">Homoserine O-succinyltransferase</fullName>
        <shortName evidence="4">HST</shortName>
        <ecNumber evidence="4">2.3.1.46</ecNumber>
    </recommendedName>
    <alternativeName>
        <fullName evidence="4">Homoserine transsuccinylase</fullName>
        <shortName evidence="4">HTS</shortName>
    </alternativeName>
</protein>
<dbReference type="Pfam" id="PF04204">
    <property type="entry name" value="HTS"/>
    <property type="match status" value="1"/>
</dbReference>
<evidence type="ECO:0000256" key="3">
    <source>
        <dbReference type="ARBA" id="ARBA00023315"/>
    </source>
</evidence>
<dbReference type="AlphaFoldDB" id="A0A380MYW0"/>